<gene>
    <name evidence="6" type="ORF">PoB_004799500</name>
</gene>
<dbReference type="InterPro" id="IPR015915">
    <property type="entry name" value="Kelch-typ_b-propeller"/>
</dbReference>
<evidence type="ECO:0000256" key="4">
    <source>
        <dbReference type="SAM" id="Phobius"/>
    </source>
</evidence>
<comment type="caution">
    <text evidence="6">The sequence shown here is derived from an EMBL/GenBank/DDBJ whole genome shotgun (WGS) entry which is preliminary data.</text>
</comment>
<feature type="compositionally biased region" description="Basic residues" evidence="3">
    <location>
        <begin position="468"/>
        <end position="479"/>
    </location>
</feature>
<evidence type="ECO:0000256" key="3">
    <source>
        <dbReference type="SAM" id="MobiDB-lite"/>
    </source>
</evidence>
<feature type="compositionally biased region" description="Basic and acidic residues" evidence="3">
    <location>
        <begin position="487"/>
        <end position="496"/>
    </location>
</feature>
<protein>
    <submittedName>
        <fullName evidence="6">Galactose oxidase, central domain</fullName>
    </submittedName>
</protein>
<keyword evidence="5" id="KW-0732">Signal</keyword>
<sequence>MSRSRSNFVWFGFLLAFTRCQLAQSQAWTWLAGDQIVDRISTQLYPGAQKGASTWHDVHTNVTWMFGGQGFSQLPLGKPTLLDDLWLFDERGKTEEKTSYFVKVSHEIPSGEKDGKSHTKAATWPRERQHASMCGAEDNLILFGGFGEGHSVFGDLWVYDIRQGNWTQVSTNGPAARGDAAVWCTESFMYIFGGLSVKGTVLDDMWKLDLFSLTWSSIHSAQVDEGHHDLKGRNGAATWVSGDALYMFGGNTATSFSYSLQMKEGLSSELWRFFPGNSSWEPLRGYMERNKNGVHSSVGEYSVSNVPGSRLGGGSWVDALGGLWLFGGAGVDSHPSAGNMPAQVLSDVWRFNTRSQTWAFIGGSDEGGQAGKYKGIGKMMADALPGARTEMMVFPGDKEKIYIFGGVGHDARHVDGYLNDLWSIDISDTLSGRYAISAMSLLLFLGFCIGLLVISMVIGLAGRDNAGRPRHSRFSRGSRHPYSQLRTLEDPEDFKSSRMPHQNRSSPFVT</sequence>
<feature type="region of interest" description="Disordered" evidence="3">
    <location>
        <begin position="465"/>
        <end position="510"/>
    </location>
</feature>
<evidence type="ECO:0000256" key="2">
    <source>
        <dbReference type="ARBA" id="ARBA00022737"/>
    </source>
</evidence>
<reference evidence="6 7" key="1">
    <citation type="journal article" date="2021" name="Elife">
        <title>Chloroplast acquisition without the gene transfer in kleptoplastic sea slugs, Plakobranchus ocellatus.</title>
        <authorList>
            <person name="Maeda T."/>
            <person name="Takahashi S."/>
            <person name="Yoshida T."/>
            <person name="Shimamura S."/>
            <person name="Takaki Y."/>
            <person name="Nagai Y."/>
            <person name="Toyoda A."/>
            <person name="Suzuki Y."/>
            <person name="Arimoto A."/>
            <person name="Ishii H."/>
            <person name="Satoh N."/>
            <person name="Nishiyama T."/>
            <person name="Hasebe M."/>
            <person name="Maruyama T."/>
            <person name="Minagawa J."/>
            <person name="Obokata J."/>
            <person name="Shigenobu S."/>
        </authorList>
    </citation>
    <scope>NUCLEOTIDE SEQUENCE [LARGE SCALE GENOMIC DNA]</scope>
</reference>
<dbReference type="PANTHER" id="PTHR46093">
    <property type="entry name" value="ACYL-COA-BINDING DOMAIN-CONTAINING PROTEIN 5"/>
    <property type="match status" value="1"/>
</dbReference>
<evidence type="ECO:0000256" key="1">
    <source>
        <dbReference type="ARBA" id="ARBA00022441"/>
    </source>
</evidence>
<dbReference type="Proteomes" id="UP000735302">
    <property type="component" value="Unassembled WGS sequence"/>
</dbReference>
<feature type="chain" id="PRO_5043875976" evidence="5">
    <location>
        <begin position="26"/>
        <end position="510"/>
    </location>
</feature>
<keyword evidence="4" id="KW-0472">Membrane</keyword>
<dbReference type="SUPFAM" id="SSF117281">
    <property type="entry name" value="Kelch motif"/>
    <property type="match status" value="2"/>
</dbReference>
<dbReference type="PANTHER" id="PTHR46093:SF18">
    <property type="entry name" value="FIBRONECTIN TYPE-III DOMAIN-CONTAINING PROTEIN"/>
    <property type="match status" value="1"/>
</dbReference>
<name>A0AAV4BLS1_9GAST</name>
<feature type="compositionally biased region" description="Polar residues" evidence="3">
    <location>
        <begin position="499"/>
        <end position="510"/>
    </location>
</feature>
<dbReference type="Gene3D" id="2.120.10.80">
    <property type="entry name" value="Kelch-type beta propeller"/>
    <property type="match status" value="2"/>
</dbReference>
<keyword evidence="2" id="KW-0677">Repeat</keyword>
<keyword evidence="7" id="KW-1185">Reference proteome</keyword>
<dbReference type="Pfam" id="PF24681">
    <property type="entry name" value="Kelch_KLHDC2_KLHL20_DRC7"/>
    <property type="match status" value="1"/>
</dbReference>
<proteinExistence type="predicted"/>
<keyword evidence="4" id="KW-0812">Transmembrane</keyword>
<dbReference type="EMBL" id="BLXT01005260">
    <property type="protein sequence ID" value="GFO21490.1"/>
    <property type="molecule type" value="Genomic_DNA"/>
</dbReference>
<feature type="signal peptide" evidence="5">
    <location>
        <begin position="1"/>
        <end position="25"/>
    </location>
</feature>
<feature type="transmembrane region" description="Helical" evidence="4">
    <location>
        <begin position="434"/>
        <end position="461"/>
    </location>
</feature>
<evidence type="ECO:0000256" key="5">
    <source>
        <dbReference type="SAM" id="SignalP"/>
    </source>
</evidence>
<dbReference type="AlphaFoldDB" id="A0AAV4BLS1"/>
<evidence type="ECO:0000313" key="7">
    <source>
        <dbReference type="Proteomes" id="UP000735302"/>
    </source>
</evidence>
<keyword evidence="1" id="KW-0880">Kelch repeat</keyword>
<accession>A0AAV4BLS1</accession>
<evidence type="ECO:0000313" key="6">
    <source>
        <dbReference type="EMBL" id="GFO21490.1"/>
    </source>
</evidence>
<organism evidence="6 7">
    <name type="scientific">Plakobranchus ocellatus</name>
    <dbReference type="NCBI Taxonomy" id="259542"/>
    <lineage>
        <taxon>Eukaryota</taxon>
        <taxon>Metazoa</taxon>
        <taxon>Spiralia</taxon>
        <taxon>Lophotrochozoa</taxon>
        <taxon>Mollusca</taxon>
        <taxon>Gastropoda</taxon>
        <taxon>Heterobranchia</taxon>
        <taxon>Euthyneura</taxon>
        <taxon>Panpulmonata</taxon>
        <taxon>Sacoglossa</taxon>
        <taxon>Placobranchoidea</taxon>
        <taxon>Plakobranchidae</taxon>
        <taxon>Plakobranchus</taxon>
    </lineage>
</organism>
<keyword evidence="4" id="KW-1133">Transmembrane helix</keyword>